<evidence type="ECO:0000259" key="7">
    <source>
        <dbReference type="PROSITE" id="PS50885"/>
    </source>
</evidence>
<dbReference type="Pfam" id="PF08269">
    <property type="entry name" value="dCache_2"/>
    <property type="match status" value="1"/>
</dbReference>
<dbReference type="Pfam" id="PF00672">
    <property type="entry name" value="HAMP"/>
    <property type="match status" value="1"/>
</dbReference>
<feature type="non-terminal residue" evidence="8">
    <location>
        <position position="424"/>
    </location>
</feature>
<accession>A0A3D8II43</accession>
<keyword evidence="3 6" id="KW-0812">Transmembrane</keyword>
<evidence type="ECO:0000256" key="3">
    <source>
        <dbReference type="ARBA" id="ARBA00022692"/>
    </source>
</evidence>
<dbReference type="PROSITE" id="PS50885">
    <property type="entry name" value="HAMP"/>
    <property type="match status" value="1"/>
</dbReference>
<evidence type="ECO:0000313" key="8">
    <source>
        <dbReference type="EMBL" id="RDU64919.1"/>
    </source>
</evidence>
<evidence type="ECO:0000256" key="1">
    <source>
        <dbReference type="ARBA" id="ARBA00004651"/>
    </source>
</evidence>
<dbReference type="RefSeq" id="WP_147290009.1">
    <property type="nucleotide sequence ID" value="NZ_NXLQ01000016.1"/>
</dbReference>
<evidence type="ECO:0000256" key="2">
    <source>
        <dbReference type="ARBA" id="ARBA00022475"/>
    </source>
</evidence>
<keyword evidence="4 6" id="KW-1133">Transmembrane helix</keyword>
<evidence type="ECO:0000256" key="5">
    <source>
        <dbReference type="ARBA" id="ARBA00023136"/>
    </source>
</evidence>
<sequence length="424" mass="47068">MKFYTNLPLKMKILLFANGTIISLLILMGILYHSGQTIRELTDRETYAILKNGISDTIKLATDSSANLIGDLIKNAGSEEEKIAIIAKAIENFRFEADKSGYYFAYKVHTPVAHPTRKDLIGKDLSQTKDVNGVLYVPELYKAAKEGGGFVEYLFSKPLPDGGQVNAEKLAYATLIPNTNDIWISTGIYIDNLAIQAKETSSVIDDLIETENFRAMGISFLIFLLIFTPLAFLFYFNLMSSVKSIYAGLNSFFRFLNHEEKSIELISLKSKDEFGAMAIAINENIEKTQQSLKQDTIAIEQSAKTAQAIEGGDLTARITEIPANPQLVELKEVLNRMLDVLQEKIGSDTNEIARVFNSYTSLDFTTEVKNAQGSVEIVTNTLGDEIRKMLHTSANFAKDLESKSKDLEEAVRTLTESSNTQASS</sequence>
<evidence type="ECO:0000256" key="4">
    <source>
        <dbReference type="ARBA" id="ARBA00022989"/>
    </source>
</evidence>
<feature type="domain" description="HAMP" evidence="7">
    <location>
        <begin position="298"/>
        <end position="346"/>
    </location>
</feature>
<keyword evidence="2" id="KW-1003">Cell membrane</keyword>
<dbReference type="InterPro" id="IPR004010">
    <property type="entry name" value="Double_Cache_2"/>
</dbReference>
<feature type="transmembrane region" description="Helical" evidence="6">
    <location>
        <begin position="215"/>
        <end position="236"/>
    </location>
</feature>
<dbReference type="GO" id="GO:0005886">
    <property type="term" value="C:plasma membrane"/>
    <property type="evidence" value="ECO:0007669"/>
    <property type="project" value="UniProtKB-SubCell"/>
</dbReference>
<dbReference type="Gene3D" id="3.30.450.20">
    <property type="entry name" value="PAS domain"/>
    <property type="match status" value="1"/>
</dbReference>
<evidence type="ECO:0000313" key="9">
    <source>
        <dbReference type="Proteomes" id="UP000256379"/>
    </source>
</evidence>
<comment type="subcellular location">
    <subcellularLocation>
        <location evidence="1">Cell membrane</location>
        <topology evidence="1">Multi-pass membrane protein</topology>
    </subcellularLocation>
</comment>
<dbReference type="InterPro" id="IPR003660">
    <property type="entry name" value="HAMP_dom"/>
</dbReference>
<keyword evidence="9" id="KW-1185">Reference proteome</keyword>
<dbReference type="SMART" id="SM01049">
    <property type="entry name" value="Cache_2"/>
    <property type="match status" value="1"/>
</dbReference>
<protein>
    <submittedName>
        <fullName evidence="8">Chemotaxis protein</fullName>
    </submittedName>
</protein>
<name>A0A3D8II43_9HELI</name>
<dbReference type="GO" id="GO:0007165">
    <property type="term" value="P:signal transduction"/>
    <property type="evidence" value="ECO:0007669"/>
    <property type="project" value="InterPro"/>
</dbReference>
<evidence type="ECO:0000256" key="6">
    <source>
        <dbReference type="SAM" id="Phobius"/>
    </source>
</evidence>
<dbReference type="Gene3D" id="1.20.120.1530">
    <property type="match status" value="1"/>
</dbReference>
<keyword evidence="5 6" id="KW-0472">Membrane</keyword>
<feature type="transmembrane region" description="Helical" evidence="6">
    <location>
        <begin position="12"/>
        <end position="32"/>
    </location>
</feature>
<dbReference type="OrthoDB" id="5348717at2"/>
<dbReference type="Proteomes" id="UP000256379">
    <property type="component" value="Unassembled WGS sequence"/>
</dbReference>
<dbReference type="AlphaFoldDB" id="A0A3D8II43"/>
<comment type="caution">
    <text evidence="8">The sequence shown here is derived from an EMBL/GenBank/DDBJ whole genome shotgun (WGS) entry which is preliminary data.</text>
</comment>
<reference evidence="8 9" key="1">
    <citation type="submission" date="2018-04" db="EMBL/GenBank/DDBJ databases">
        <title>Novel Campyloabacter and Helicobacter Species and Strains.</title>
        <authorList>
            <person name="Mannion A.J."/>
            <person name="Shen Z."/>
            <person name="Fox J.G."/>
        </authorList>
    </citation>
    <scope>NUCLEOTIDE SEQUENCE [LARGE SCALE GENOMIC DNA]</scope>
    <source>
        <strain evidence="8 9">MIT 17-337</strain>
    </source>
</reference>
<gene>
    <name evidence="8" type="ORF">CQA53_07115</name>
</gene>
<organism evidence="8 9">
    <name type="scientific">Helicobacter didelphidarum</name>
    <dbReference type="NCBI Taxonomy" id="2040648"/>
    <lineage>
        <taxon>Bacteria</taxon>
        <taxon>Pseudomonadati</taxon>
        <taxon>Campylobacterota</taxon>
        <taxon>Epsilonproteobacteria</taxon>
        <taxon>Campylobacterales</taxon>
        <taxon>Helicobacteraceae</taxon>
        <taxon>Helicobacter</taxon>
    </lineage>
</organism>
<dbReference type="EMBL" id="NXLQ01000016">
    <property type="protein sequence ID" value="RDU64919.1"/>
    <property type="molecule type" value="Genomic_DNA"/>
</dbReference>
<dbReference type="InterPro" id="IPR033480">
    <property type="entry name" value="sCache_2"/>
</dbReference>
<proteinExistence type="predicted"/>